<dbReference type="InterPro" id="IPR032460">
    <property type="entry name" value="Symplekin/Pta1_N"/>
</dbReference>
<proteinExistence type="predicted"/>
<feature type="non-terminal residue" evidence="7">
    <location>
        <position position="1162"/>
    </location>
</feature>
<feature type="region of interest" description="Disordered" evidence="4">
    <location>
        <begin position="464"/>
        <end position="491"/>
    </location>
</feature>
<dbReference type="GO" id="GO:0005847">
    <property type="term" value="C:mRNA cleavage and polyadenylation specificity factor complex"/>
    <property type="evidence" value="ECO:0007669"/>
    <property type="project" value="TreeGrafter"/>
</dbReference>
<name>V4AJ75_LOTGI</name>
<dbReference type="Pfam" id="PF12295">
    <property type="entry name" value="Symplekin_C"/>
    <property type="match status" value="1"/>
</dbReference>
<evidence type="ECO:0000259" key="6">
    <source>
        <dbReference type="Pfam" id="PF12295"/>
    </source>
</evidence>
<keyword evidence="3" id="KW-0539">Nucleus</keyword>
<evidence type="ECO:0008006" key="9">
    <source>
        <dbReference type="Google" id="ProtNLM"/>
    </source>
</evidence>
<dbReference type="Pfam" id="PF11935">
    <property type="entry name" value="SYMPK_PTA1_N"/>
    <property type="match status" value="1"/>
</dbReference>
<evidence type="ECO:0000256" key="1">
    <source>
        <dbReference type="ARBA" id="ARBA00004123"/>
    </source>
</evidence>
<feature type="region of interest" description="Disordered" evidence="4">
    <location>
        <begin position="291"/>
        <end position="317"/>
    </location>
</feature>
<dbReference type="OrthoDB" id="331600at2759"/>
<evidence type="ECO:0000256" key="3">
    <source>
        <dbReference type="ARBA" id="ARBA00023242"/>
    </source>
</evidence>
<dbReference type="GeneID" id="20246608"/>
<dbReference type="HOGENOM" id="CLU_004756_0_0_1"/>
<evidence type="ECO:0000256" key="4">
    <source>
        <dbReference type="SAM" id="MobiDB-lite"/>
    </source>
</evidence>
<dbReference type="GO" id="GO:0006397">
    <property type="term" value="P:mRNA processing"/>
    <property type="evidence" value="ECO:0007669"/>
    <property type="project" value="UniProtKB-KW"/>
</dbReference>
<evidence type="ECO:0000256" key="2">
    <source>
        <dbReference type="ARBA" id="ARBA00022664"/>
    </source>
</evidence>
<evidence type="ECO:0000313" key="7">
    <source>
        <dbReference type="EMBL" id="ESO93591.1"/>
    </source>
</evidence>
<keyword evidence="8" id="KW-1185">Reference proteome</keyword>
<reference evidence="7 8" key="1">
    <citation type="journal article" date="2013" name="Nature">
        <title>Insights into bilaterian evolution from three spiralian genomes.</title>
        <authorList>
            <person name="Simakov O."/>
            <person name="Marletaz F."/>
            <person name="Cho S.J."/>
            <person name="Edsinger-Gonzales E."/>
            <person name="Havlak P."/>
            <person name="Hellsten U."/>
            <person name="Kuo D.H."/>
            <person name="Larsson T."/>
            <person name="Lv J."/>
            <person name="Arendt D."/>
            <person name="Savage R."/>
            <person name="Osoegawa K."/>
            <person name="de Jong P."/>
            <person name="Grimwood J."/>
            <person name="Chapman J.A."/>
            <person name="Shapiro H."/>
            <person name="Aerts A."/>
            <person name="Otillar R.P."/>
            <person name="Terry A.Y."/>
            <person name="Boore J.L."/>
            <person name="Grigoriev I.V."/>
            <person name="Lindberg D.R."/>
            <person name="Seaver E.C."/>
            <person name="Weisblat D.A."/>
            <person name="Putnam N.H."/>
            <person name="Rokhsar D.S."/>
        </authorList>
    </citation>
    <scope>NUCLEOTIDE SEQUENCE [LARGE SCALE GENOMIC DNA]</scope>
</reference>
<gene>
    <name evidence="7" type="ORF">LOTGIDRAFT_215976</name>
</gene>
<feature type="compositionally biased region" description="Polar residues" evidence="4">
    <location>
        <begin position="464"/>
        <end position="476"/>
    </location>
</feature>
<evidence type="ECO:0000259" key="5">
    <source>
        <dbReference type="Pfam" id="PF11935"/>
    </source>
</evidence>
<feature type="domain" description="Symplekin C-terminal" evidence="6">
    <location>
        <begin position="853"/>
        <end position="1032"/>
    </location>
</feature>
<dbReference type="STRING" id="225164.V4AJ75"/>
<sequence>MTRDVDKIKYLRQVQELIIHKDPTLLDNFLDEMLAFISDRSVDVKKLLIGFLEEACKKDKEILPKALPGVTILLADDNANVKKKVILSLTSIFKYSLQWIAKAKTPSSEMTSVWENMMKTKKQVLELLESENDGIRTHVVKFLEGVVLVLSKRSTDSMIPKNMEGDITLDQIPESNTYLKVNKLEEDGKKSFILLLQFQASPHISSINLMTVMGALTNIAKQRPIFLDQVVQGLEALHVNLPPTLAKSQVSSVRKNLKMQMLALLKHPASVDHLTQITTLLTDLGASQSEINKNMPKMDENRKRKLEQTSTSTSKKAKVEIDLDDDEVQMTPFVPQGIKRAPSVSQRQTAIDITAEDILPKLNSQNVADLVLLSMVMLPDTMPAQFESTYTPIAAAGTEAQIAHLARLLATQLTMAGFGRGLGELQRKFLEEGVKDDGSTTPASPMDASYPSPKQLIQTLVGGTTNLEDSGTDNKPSSSSSTGVPGSFLQPSMPAAPRKLRQFKLSTITNPLDAGKIDEMTIATMKRVLTAETIAQNNNITSVRVKILATLTAQFGGGLKDMLQTFIFEDLKTRSDIAFAWLYQEYANCQGFISVADPQTDKNSLASYDECLTRLLSMLLDRPDQRDGLFSRLILEAPVVTDNAVEMLRRYSANESQTQNGMETLRKLILMRPNRRLHFLDVLLEFTGHDQPEVRNKAIEITKTLLEKYQLNSPIETYALNNLKKLLLPKPLPEFFTGAKAKDVQEEWTEECIKMHLYLYLGLLPTNHSLIHELSNVYTATSADVKRAILRMLESPVKGMGMDSPELLTMVENCPKGAETLVMRVIHILTDKSAPSPELVEKIRDLYHKRVPDVRFLIPVLTGLTKKEVTGALPKLIKLNPVVVKEVFHRLMGGHGESSVAYTSPLTPAELLVALHNIDPSKCDMKTVIKAANLCFSEKTIYTTEVLAIAMQQLMEINPLPTLLMRTVLQSLSMYPRLIGFVLNILHRLITKQVWKQQKVWEGFIKCCQKTKPQSFQVLLQLPPQQLQGVFEIAPDLRSPLYTHVQSLTPHQQAHISKAVLSTLENDPYAEQRVKDEEKQRQDKENAEKLQIEKELANREKAERMRLEKEKADKEKAEKVKKEREKAENERKERERKMADDIRKKQEEREAADRARRDAKRR</sequence>
<dbReference type="InterPro" id="IPR016024">
    <property type="entry name" value="ARM-type_fold"/>
</dbReference>
<feature type="region of interest" description="Disordered" evidence="4">
    <location>
        <begin position="1071"/>
        <end position="1162"/>
    </location>
</feature>
<keyword evidence="2" id="KW-0507">mRNA processing</keyword>
<dbReference type="CTD" id="20246608"/>
<dbReference type="Gene3D" id="1.25.10.10">
    <property type="entry name" value="Leucine-rich Repeat Variant"/>
    <property type="match status" value="1"/>
</dbReference>
<comment type="subcellular location">
    <subcellularLocation>
        <location evidence="1">Nucleus</location>
    </subcellularLocation>
</comment>
<accession>V4AJ75</accession>
<dbReference type="Proteomes" id="UP000030746">
    <property type="component" value="Unassembled WGS sequence"/>
</dbReference>
<feature type="compositionally biased region" description="Basic and acidic residues" evidence="4">
    <location>
        <begin position="1071"/>
        <end position="1156"/>
    </location>
</feature>
<dbReference type="InterPro" id="IPR022075">
    <property type="entry name" value="Symplekin_C"/>
</dbReference>
<dbReference type="OMA" id="NVRYGIM"/>
<dbReference type="SUPFAM" id="SSF48371">
    <property type="entry name" value="ARM repeat"/>
    <property type="match status" value="1"/>
</dbReference>
<dbReference type="PANTHER" id="PTHR15245">
    <property type="entry name" value="SYMPLEKIN-RELATED"/>
    <property type="match status" value="1"/>
</dbReference>
<dbReference type="RefSeq" id="XP_009055787.1">
    <property type="nucleotide sequence ID" value="XM_009057539.1"/>
</dbReference>
<evidence type="ECO:0000313" key="8">
    <source>
        <dbReference type="Proteomes" id="UP000030746"/>
    </source>
</evidence>
<dbReference type="InterPro" id="IPR021850">
    <property type="entry name" value="Symplekin/Pta1"/>
</dbReference>
<dbReference type="InterPro" id="IPR011989">
    <property type="entry name" value="ARM-like"/>
</dbReference>
<protein>
    <recommendedName>
        <fullName evidence="9">Symplekin</fullName>
    </recommendedName>
</protein>
<feature type="domain" description="Symplekin/Pta1 N-terminal" evidence="5">
    <location>
        <begin position="79"/>
        <end position="303"/>
    </location>
</feature>
<dbReference type="AlphaFoldDB" id="V4AJ75"/>
<organism evidence="7 8">
    <name type="scientific">Lottia gigantea</name>
    <name type="common">Giant owl limpet</name>
    <dbReference type="NCBI Taxonomy" id="225164"/>
    <lineage>
        <taxon>Eukaryota</taxon>
        <taxon>Metazoa</taxon>
        <taxon>Spiralia</taxon>
        <taxon>Lophotrochozoa</taxon>
        <taxon>Mollusca</taxon>
        <taxon>Gastropoda</taxon>
        <taxon>Patellogastropoda</taxon>
        <taxon>Lottioidea</taxon>
        <taxon>Lottiidae</taxon>
        <taxon>Lottia</taxon>
    </lineage>
</organism>
<dbReference type="PANTHER" id="PTHR15245:SF20">
    <property type="entry name" value="SYMPLEKIN"/>
    <property type="match status" value="1"/>
</dbReference>
<dbReference type="EMBL" id="KB201891">
    <property type="protein sequence ID" value="ESO93591.1"/>
    <property type="molecule type" value="Genomic_DNA"/>
</dbReference>
<dbReference type="KEGG" id="lgi:LOTGIDRAFT_215976"/>